<evidence type="ECO:0000313" key="3">
    <source>
        <dbReference type="Proteomes" id="UP000050509"/>
    </source>
</evidence>
<evidence type="ECO:0000313" key="2">
    <source>
        <dbReference type="EMBL" id="KPV48493.1"/>
    </source>
</evidence>
<feature type="non-terminal residue" evidence="2">
    <location>
        <position position="1"/>
    </location>
</feature>
<organism evidence="2 3">
    <name type="scientific">Kouleothrix aurantiaca</name>
    <dbReference type="NCBI Taxonomy" id="186479"/>
    <lineage>
        <taxon>Bacteria</taxon>
        <taxon>Bacillati</taxon>
        <taxon>Chloroflexota</taxon>
        <taxon>Chloroflexia</taxon>
        <taxon>Chloroflexales</taxon>
        <taxon>Roseiflexineae</taxon>
        <taxon>Roseiflexaceae</taxon>
        <taxon>Kouleothrix</taxon>
    </lineage>
</organism>
<protein>
    <recommendedName>
        <fullName evidence="1">WCX domain-containing protein</fullName>
    </recommendedName>
</protein>
<sequence length="59" mass="6366">ADGRMRVEMLFEGEQHACEQVLSFGARAEVIEPASLRTLVHATALRIAEQYAAPVAALA</sequence>
<dbReference type="Proteomes" id="UP000050509">
    <property type="component" value="Unassembled WGS sequence"/>
</dbReference>
<gene>
    <name evidence="2" type="ORF">SE17_37765</name>
</gene>
<feature type="domain" description="WCX" evidence="1">
    <location>
        <begin position="1"/>
        <end position="48"/>
    </location>
</feature>
<proteinExistence type="predicted"/>
<evidence type="ECO:0000259" key="1">
    <source>
        <dbReference type="Pfam" id="PF25583"/>
    </source>
</evidence>
<keyword evidence="3" id="KW-1185">Reference proteome</keyword>
<accession>A0A0N8PQZ4</accession>
<dbReference type="EMBL" id="LJCR01002608">
    <property type="protein sequence ID" value="KPV48493.1"/>
    <property type="molecule type" value="Genomic_DNA"/>
</dbReference>
<reference evidence="2 3" key="1">
    <citation type="submission" date="2015-09" db="EMBL/GenBank/DDBJ databases">
        <title>Draft genome sequence of Kouleothrix aurantiaca JCM 19913.</title>
        <authorList>
            <person name="Hemp J."/>
        </authorList>
    </citation>
    <scope>NUCLEOTIDE SEQUENCE [LARGE SCALE GENOMIC DNA]</scope>
    <source>
        <strain evidence="2 3">COM-B</strain>
    </source>
</reference>
<dbReference type="InterPro" id="IPR057727">
    <property type="entry name" value="WCX_dom"/>
</dbReference>
<comment type="caution">
    <text evidence="2">The sequence shown here is derived from an EMBL/GenBank/DDBJ whole genome shotgun (WGS) entry which is preliminary data.</text>
</comment>
<dbReference type="AlphaFoldDB" id="A0A0N8PQZ4"/>
<name>A0A0N8PQZ4_9CHLR</name>
<dbReference type="Pfam" id="PF25583">
    <property type="entry name" value="WCX"/>
    <property type="match status" value="1"/>
</dbReference>